<evidence type="ECO:0000256" key="1">
    <source>
        <dbReference type="ARBA" id="ARBA00006499"/>
    </source>
</evidence>
<dbReference type="InterPro" id="IPR003140">
    <property type="entry name" value="PLipase/COase/thioEstase"/>
</dbReference>
<dbReference type="InterPro" id="IPR050565">
    <property type="entry name" value="LYPA1-2/EST-like"/>
</dbReference>
<reference evidence="3" key="1">
    <citation type="submission" date="2021-03" db="EMBL/GenBank/DDBJ databases">
        <title>Revisited historic fungal species revealed as producer of novel bioactive compounds through whole genome sequencing and comparative genomics.</title>
        <authorList>
            <person name="Vignolle G.A."/>
            <person name="Hochenegger N."/>
            <person name="Mach R.L."/>
            <person name="Mach-Aigner A.R."/>
            <person name="Javad Rahimi M."/>
            <person name="Salim K.A."/>
            <person name="Chan C.M."/>
            <person name="Lim L.B.L."/>
            <person name="Cai F."/>
            <person name="Druzhinina I.S."/>
            <person name="U'Ren J.M."/>
            <person name="Derntl C."/>
        </authorList>
    </citation>
    <scope>NUCLEOTIDE SEQUENCE</scope>
    <source>
        <strain evidence="3">TUCIM 5799</strain>
    </source>
</reference>
<dbReference type="InterPro" id="IPR029058">
    <property type="entry name" value="AB_hydrolase_fold"/>
</dbReference>
<dbReference type="Gene3D" id="3.40.50.1820">
    <property type="entry name" value="alpha/beta hydrolase"/>
    <property type="match status" value="1"/>
</dbReference>
<gene>
    <name evidence="3" type="ORF">JX265_001981</name>
</gene>
<dbReference type="GO" id="GO:0052689">
    <property type="term" value="F:carboxylic ester hydrolase activity"/>
    <property type="evidence" value="ECO:0007669"/>
    <property type="project" value="TreeGrafter"/>
</dbReference>
<organism evidence="3 4">
    <name type="scientific">Neoarthrinium moseri</name>
    <dbReference type="NCBI Taxonomy" id="1658444"/>
    <lineage>
        <taxon>Eukaryota</taxon>
        <taxon>Fungi</taxon>
        <taxon>Dikarya</taxon>
        <taxon>Ascomycota</taxon>
        <taxon>Pezizomycotina</taxon>
        <taxon>Sordariomycetes</taxon>
        <taxon>Xylariomycetidae</taxon>
        <taxon>Amphisphaeriales</taxon>
        <taxon>Apiosporaceae</taxon>
        <taxon>Neoarthrinium</taxon>
    </lineage>
</organism>
<comment type="similarity">
    <text evidence="1">Belongs to the AB hydrolase superfamily. AB hydrolase 2 family.</text>
</comment>
<proteinExistence type="inferred from homology"/>
<name>A0A9P9WW63_9PEZI</name>
<keyword evidence="4" id="KW-1185">Reference proteome</keyword>
<dbReference type="AlphaFoldDB" id="A0A9P9WW63"/>
<evidence type="ECO:0000313" key="3">
    <source>
        <dbReference type="EMBL" id="KAI1880360.1"/>
    </source>
</evidence>
<evidence type="ECO:0000259" key="2">
    <source>
        <dbReference type="Pfam" id="PF02230"/>
    </source>
</evidence>
<comment type="caution">
    <text evidence="3">The sequence shown here is derived from an EMBL/GenBank/DDBJ whole genome shotgun (WGS) entry which is preliminary data.</text>
</comment>
<dbReference type="SUPFAM" id="SSF53474">
    <property type="entry name" value="alpha/beta-Hydrolases"/>
    <property type="match status" value="1"/>
</dbReference>
<dbReference type="EMBL" id="JAFIMR010000003">
    <property type="protein sequence ID" value="KAI1880360.1"/>
    <property type="molecule type" value="Genomic_DNA"/>
</dbReference>
<evidence type="ECO:0000313" key="4">
    <source>
        <dbReference type="Proteomes" id="UP000829685"/>
    </source>
</evidence>
<dbReference type="GO" id="GO:0005737">
    <property type="term" value="C:cytoplasm"/>
    <property type="evidence" value="ECO:0007669"/>
    <property type="project" value="TreeGrafter"/>
</dbReference>
<dbReference type="GO" id="GO:0008474">
    <property type="term" value="F:palmitoyl-(protein) hydrolase activity"/>
    <property type="evidence" value="ECO:0007669"/>
    <property type="project" value="TreeGrafter"/>
</dbReference>
<dbReference type="PANTHER" id="PTHR10655:SF63">
    <property type="entry name" value="PHOSPHOLIPASE_CARBOXYLESTERASE_THIOESTERASE DOMAIN-CONTAINING PROTEIN"/>
    <property type="match status" value="1"/>
</dbReference>
<dbReference type="Proteomes" id="UP000829685">
    <property type="component" value="Unassembled WGS sequence"/>
</dbReference>
<dbReference type="Pfam" id="PF02230">
    <property type="entry name" value="Abhydrolase_2"/>
    <property type="match status" value="1"/>
</dbReference>
<feature type="domain" description="Phospholipase/carboxylesterase/thioesterase" evidence="2">
    <location>
        <begin position="6"/>
        <end position="139"/>
    </location>
</feature>
<protein>
    <recommendedName>
        <fullName evidence="2">Phospholipase/carboxylesterase/thioesterase domain-containing protein</fullName>
    </recommendedName>
</protein>
<accession>A0A9P9WW63</accession>
<dbReference type="PANTHER" id="PTHR10655">
    <property type="entry name" value="LYSOPHOSPHOLIPASE-RELATED"/>
    <property type="match status" value="1"/>
</dbReference>
<sequence>MELARSVVPPEAAHTHTVIFLHGRGGTAQELAERLLMLKDSSRRSLADMFPSVRWVFPQAELLFCEQDNQDWSQWFDVWNTLDYTDREEVQAPGLRQSVEAIIRLVHQEAYKVGGLDKIVLAGFSQGGSTAMHVLLNLPSWNGSNPDDDVTPSEPPKVQRLAGLMGFSCRMPFPGGTLAETREVLALETEPSDEILRNTPVFLAHCADDPVTFVEYGRQLANTLESFGVQGISREYPEGGHRVQVPQGIDDIVIFLEAQGLEACTLSRHPPTGTIWDRVLDVSGRLR</sequence>